<evidence type="ECO:0000313" key="1">
    <source>
        <dbReference type="EMBL" id="KAJ7515688.1"/>
    </source>
</evidence>
<comment type="caution">
    <text evidence="1">The sequence shown here is derived from an EMBL/GenBank/DDBJ whole genome shotgun (WGS) entry which is preliminary data.</text>
</comment>
<gene>
    <name evidence="1" type="ORF">O6H91_22G023600</name>
</gene>
<reference evidence="2" key="1">
    <citation type="journal article" date="2024" name="Proc. Natl. Acad. Sci. U.S.A.">
        <title>Extraordinary preservation of gene collinearity over three hundred million years revealed in homosporous lycophytes.</title>
        <authorList>
            <person name="Li C."/>
            <person name="Wickell D."/>
            <person name="Kuo L.Y."/>
            <person name="Chen X."/>
            <person name="Nie B."/>
            <person name="Liao X."/>
            <person name="Peng D."/>
            <person name="Ji J."/>
            <person name="Jenkins J."/>
            <person name="Williams M."/>
            <person name="Shu S."/>
            <person name="Plott C."/>
            <person name="Barry K."/>
            <person name="Rajasekar S."/>
            <person name="Grimwood J."/>
            <person name="Han X."/>
            <person name="Sun S."/>
            <person name="Hou Z."/>
            <person name="He W."/>
            <person name="Dai G."/>
            <person name="Sun C."/>
            <person name="Schmutz J."/>
            <person name="Leebens-Mack J.H."/>
            <person name="Li F.W."/>
            <person name="Wang L."/>
        </authorList>
    </citation>
    <scope>NUCLEOTIDE SEQUENCE [LARGE SCALE GENOMIC DNA]</scope>
    <source>
        <strain evidence="2">cv. PW_Plant_1</strain>
    </source>
</reference>
<organism evidence="1 2">
    <name type="scientific">Diphasiastrum complanatum</name>
    <name type="common">Issler's clubmoss</name>
    <name type="synonym">Lycopodium complanatum</name>
    <dbReference type="NCBI Taxonomy" id="34168"/>
    <lineage>
        <taxon>Eukaryota</taxon>
        <taxon>Viridiplantae</taxon>
        <taxon>Streptophyta</taxon>
        <taxon>Embryophyta</taxon>
        <taxon>Tracheophyta</taxon>
        <taxon>Lycopodiopsida</taxon>
        <taxon>Lycopodiales</taxon>
        <taxon>Lycopodiaceae</taxon>
        <taxon>Lycopodioideae</taxon>
        <taxon>Diphasiastrum</taxon>
    </lineage>
</organism>
<dbReference type="Proteomes" id="UP001162992">
    <property type="component" value="Chromosome 22"/>
</dbReference>
<protein>
    <submittedName>
        <fullName evidence="1">Uncharacterized protein</fullName>
    </submittedName>
</protein>
<evidence type="ECO:0000313" key="2">
    <source>
        <dbReference type="Proteomes" id="UP001162992"/>
    </source>
</evidence>
<proteinExistence type="predicted"/>
<name>A0ACC2ADQ0_DIPCM</name>
<dbReference type="EMBL" id="CM055113">
    <property type="protein sequence ID" value="KAJ7515688.1"/>
    <property type="molecule type" value="Genomic_DNA"/>
</dbReference>
<sequence>MYSRFSSHLISSYRFSSHLISSHLLCEGRNKRSNTASMQNKLATPWASHTTITTPPILNALSPLLLHHLHHLPSHFDSVYGSFAAHKRPLSTQQEPASCHRSRLHHCSSCVIPPGMYRPYMKLQKAASSFCHVCLHSPNKRYAVDAAAAKLRGRELHVVAEDTLDQMQVTSAEAEGEGGGGGPIQLPREVDPFEIPEASPIQLVGSVILTGAIAVLLYRSLRRRAQRAKELKLRSSGIESASTQILKDTQGVSIQNLKAPEVKTPPPSFRQTFFGALLGGAMAYVLYKFTVTVEGSFADKSLSANYSIRNLTITIRTIINGLLYLATFVFAANSIGLTLYSLQLLFSTLETPDADKNVKILSDEDMAESQDGTGDKSGQP</sequence>
<accession>A0ACC2ADQ0</accession>
<keyword evidence="2" id="KW-1185">Reference proteome</keyword>